<evidence type="ECO:0000313" key="2">
    <source>
        <dbReference type="Proteomes" id="UP000769157"/>
    </source>
</evidence>
<dbReference type="RefSeq" id="XP_046059928.1">
    <property type="nucleotide sequence ID" value="XM_046206130.1"/>
</dbReference>
<name>A0A9P8P1S9_9ASCO</name>
<dbReference type="AlphaFoldDB" id="A0A9P8P1S9"/>
<reference evidence="1" key="1">
    <citation type="journal article" date="2021" name="Open Biol.">
        <title>Shared evolutionary footprints suggest mitochondrial oxidative damage underlies multiple complex I losses in fungi.</title>
        <authorList>
            <person name="Schikora-Tamarit M.A."/>
            <person name="Marcet-Houben M."/>
            <person name="Nosek J."/>
            <person name="Gabaldon T."/>
        </authorList>
    </citation>
    <scope>NUCLEOTIDE SEQUENCE</scope>
    <source>
        <strain evidence="1">CBS6075</strain>
    </source>
</reference>
<gene>
    <name evidence="1" type="ORF">OGAPHI_004993</name>
</gene>
<sequence>MLPPNSWNSLPTLGSISGGDRVHAATRSGTRSVRYSCSAEVLKLVEKSRLVVLYLGTELEETFVAGLGSDEVDLLNTVFSLTTVLVNDFSWLAAVKVELTCDLSSWISEAFSLSKSDENSESTVLSSPTSFDLISARTVSSSLDPVGLSKAMSNWKSSISVSYASSGMLRTPLVPSLLSLENPSCTWRSKIEKILPFLWQTSTSPSSFFKEVTETVGSEPTETPTRRFLHHCVAHSIQFLSTQCQLLGF</sequence>
<keyword evidence="2" id="KW-1185">Reference proteome</keyword>
<evidence type="ECO:0000313" key="1">
    <source>
        <dbReference type="EMBL" id="KAH3663592.1"/>
    </source>
</evidence>
<accession>A0A9P8P1S9</accession>
<proteinExistence type="predicted"/>
<dbReference type="Proteomes" id="UP000769157">
    <property type="component" value="Unassembled WGS sequence"/>
</dbReference>
<comment type="caution">
    <text evidence="1">The sequence shown here is derived from an EMBL/GenBank/DDBJ whole genome shotgun (WGS) entry which is preliminary data.</text>
</comment>
<protein>
    <submittedName>
        <fullName evidence="1">Uncharacterized protein</fullName>
    </submittedName>
</protein>
<dbReference type="GeneID" id="70236957"/>
<organism evidence="1 2">
    <name type="scientific">Ogataea philodendri</name>
    <dbReference type="NCBI Taxonomy" id="1378263"/>
    <lineage>
        <taxon>Eukaryota</taxon>
        <taxon>Fungi</taxon>
        <taxon>Dikarya</taxon>
        <taxon>Ascomycota</taxon>
        <taxon>Saccharomycotina</taxon>
        <taxon>Pichiomycetes</taxon>
        <taxon>Pichiales</taxon>
        <taxon>Pichiaceae</taxon>
        <taxon>Ogataea</taxon>
    </lineage>
</organism>
<reference evidence="1" key="2">
    <citation type="submission" date="2021-01" db="EMBL/GenBank/DDBJ databases">
        <authorList>
            <person name="Schikora-Tamarit M.A."/>
        </authorList>
    </citation>
    <scope>NUCLEOTIDE SEQUENCE</scope>
    <source>
        <strain evidence="1">CBS6075</strain>
    </source>
</reference>
<dbReference type="EMBL" id="JAEUBE010000366">
    <property type="protein sequence ID" value="KAH3663592.1"/>
    <property type="molecule type" value="Genomic_DNA"/>
</dbReference>